<keyword evidence="6" id="KW-0645">Protease</keyword>
<dbReference type="GO" id="GO:0009002">
    <property type="term" value="F:serine-type D-Ala-D-Ala carboxypeptidase activity"/>
    <property type="evidence" value="ECO:0007669"/>
    <property type="project" value="UniProtKB-EC"/>
</dbReference>
<dbReference type="Pfam" id="PF00768">
    <property type="entry name" value="Peptidase_S11"/>
    <property type="match status" value="1"/>
</dbReference>
<dbReference type="InterPro" id="IPR037167">
    <property type="entry name" value="Peptidase_S11_C_sf"/>
</dbReference>
<keyword evidence="5" id="KW-0121">Carboxypeptidase</keyword>
<feature type="signal peptide" evidence="16">
    <location>
        <begin position="1"/>
        <end position="27"/>
    </location>
</feature>
<feature type="binding site" evidence="14">
    <location>
        <position position="257"/>
    </location>
    <ligand>
        <name>substrate</name>
    </ligand>
</feature>
<dbReference type="SMART" id="SM00936">
    <property type="entry name" value="PBP5_C"/>
    <property type="match status" value="1"/>
</dbReference>
<evidence type="ECO:0000256" key="16">
    <source>
        <dbReference type="SAM" id="SignalP"/>
    </source>
</evidence>
<keyword evidence="11" id="KW-0961">Cell wall biogenesis/degradation</keyword>
<dbReference type="Pfam" id="PF07943">
    <property type="entry name" value="PBP5_C"/>
    <property type="match status" value="1"/>
</dbReference>
<evidence type="ECO:0000256" key="1">
    <source>
        <dbReference type="ARBA" id="ARBA00003217"/>
    </source>
</evidence>
<dbReference type="GO" id="GO:0009252">
    <property type="term" value="P:peptidoglycan biosynthetic process"/>
    <property type="evidence" value="ECO:0007669"/>
    <property type="project" value="UniProtKB-UniPathway"/>
</dbReference>
<keyword evidence="9" id="KW-0133">Cell shape</keyword>
<evidence type="ECO:0000256" key="12">
    <source>
        <dbReference type="ARBA" id="ARBA00034000"/>
    </source>
</evidence>
<comment type="pathway">
    <text evidence="2">Cell wall biogenesis; peptidoglycan biosynthesis.</text>
</comment>
<dbReference type="InterPro" id="IPR015956">
    <property type="entry name" value="Peniciliin-bd_prot_C_sf"/>
</dbReference>
<dbReference type="InterPro" id="IPR018044">
    <property type="entry name" value="Peptidase_S11"/>
</dbReference>
<dbReference type="EMBL" id="AQFT01000009">
    <property type="protein sequence ID" value="EMZ37961.1"/>
    <property type="molecule type" value="Genomic_DNA"/>
</dbReference>
<accession>N2BC65</accession>
<evidence type="ECO:0000256" key="14">
    <source>
        <dbReference type="PIRSR" id="PIRSR618044-2"/>
    </source>
</evidence>
<dbReference type="eggNOG" id="COG1686">
    <property type="taxonomic scope" value="Bacteria"/>
</dbReference>
<reference evidence="18 19" key="1">
    <citation type="journal article" date="2014" name="Genome Announc.">
        <title>Draft genome sequences of the altered schaedler flora, a defined bacterial community from gnotobiotic mice.</title>
        <authorList>
            <person name="Wannemuehler M.J."/>
            <person name="Overstreet A.M."/>
            <person name="Ward D.V."/>
            <person name="Phillips G.J."/>
        </authorList>
    </citation>
    <scope>NUCLEOTIDE SEQUENCE [LARGE SCALE GENOMIC DNA]</scope>
    <source>
        <strain evidence="18 19">ASF492</strain>
    </source>
</reference>
<dbReference type="PANTHER" id="PTHR21581:SF33">
    <property type="entry name" value="D-ALANYL-D-ALANINE CARBOXYPEPTIDASE DACB"/>
    <property type="match status" value="1"/>
</dbReference>
<feature type="active site" description="Proton acceptor" evidence="13">
    <location>
        <position position="72"/>
    </location>
</feature>
<dbReference type="PRINTS" id="PR00725">
    <property type="entry name" value="DADACBPTASE1"/>
</dbReference>
<dbReference type="GO" id="GO:0006508">
    <property type="term" value="P:proteolysis"/>
    <property type="evidence" value="ECO:0007669"/>
    <property type="project" value="UniProtKB-KW"/>
</dbReference>
<proteinExistence type="inferred from homology"/>
<comment type="catalytic activity">
    <reaction evidence="12">
        <text>Preferential cleavage: (Ac)2-L-Lys-D-Ala-|-D-Ala. Also transpeptidation of peptidyl-alanyl moieties that are N-acyl substituents of D-alanine.</text>
        <dbReference type="EC" id="3.4.16.4"/>
    </reaction>
</comment>
<feature type="active site" description="Acyl-ester intermediate" evidence="13">
    <location>
        <position position="69"/>
    </location>
</feature>
<keyword evidence="7 16" id="KW-0732">Signal</keyword>
<keyword evidence="8" id="KW-0378">Hydrolase</keyword>
<feature type="domain" description="Peptidase S11 D-Ala-D-Ala carboxypeptidase A C-terminal" evidence="17">
    <location>
        <begin position="310"/>
        <end position="407"/>
    </location>
</feature>
<dbReference type="HOGENOM" id="CLU_027070_7_0_9"/>
<dbReference type="InterPro" id="IPR012338">
    <property type="entry name" value="Beta-lactam/transpept-like"/>
</dbReference>
<evidence type="ECO:0000256" key="11">
    <source>
        <dbReference type="ARBA" id="ARBA00023316"/>
    </source>
</evidence>
<dbReference type="UniPathway" id="UPA00219"/>
<protein>
    <recommendedName>
        <fullName evidence="4">serine-type D-Ala-D-Ala carboxypeptidase</fullName>
        <ecNumber evidence="4">3.4.16.4</ecNumber>
    </recommendedName>
</protein>
<evidence type="ECO:0000256" key="4">
    <source>
        <dbReference type="ARBA" id="ARBA00012448"/>
    </source>
</evidence>
<dbReference type="AlphaFoldDB" id="N2BC65"/>
<feature type="chain" id="PRO_5004114224" description="serine-type D-Ala-D-Ala carboxypeptidase" evidence="16">
    <location>
        <begin position="28"/>
        <end position="426"/>
    </location>
</feature>
<evidence type="ECO:0000256" key="13">
    <source>
        <dbReference type="PIRSR" id="PIRSR618044-1"/>
    </source>
</evidence>
<dbReference type="SUPFAM" id="SSF69189">
    <property type="entry name" value="Penicillin-binding protein associated domain"/>
    <property type="match status" value="1"/>
</dbReference>
<comment type="function">
    <text evidence="1">Removes C-terminal D-alanyl residues from sugar-peptide cell wall precursors.</text>
</comment>
<feature type="active site" evidence="13">
    <location>
        <position position="124"/>
    </location>
</feature>
<evidence type="ECO:0000256" key="7">
    <source>
        <dbReference type="ARBA" id="ARBA00022729"/>
    </source>
</evidence>
<name>N2BC65_9FIRM</name>
<gene>
    <name evidence="18" type="ORF">C823_00285</name>
</gene>
<dbReference type="EC" id="3.4.16.4" evidence="4"/>
<evidence type="ECO:0000313" key="18">
    <source>
        <dbReference type="EMBL" id="EMZ37961.1"/>
    </source>
</evidence>
<evidence type="ECO:0000256" key="6">
    <source>
        <dbReference type="ARBA" id="ARBA00022670"/>
    </source>
</evidence>
<comment type="caution">
    <text evidence="18">The sequence shown here is derived from an EMBL/GenBank/DDBJ whole genome shotgun (WGS) entry which is preliminary data.</text>
</comment>
<dbReference type="OrthoDB" id="9791132at2"/>
<dbReference type="GO" id="GO:0008360">
    <property type="term" value="P:regulation of cell shape"/>
    <property type="evidence" value="ECO:0007669"/>
    <property type="project" value="UniProtKB-KW"/>
</dbReference>
<dbReference type="Gene3D" id="3.40.710.10">
    <property type="entry name" value="DD-peptidase/beta-lactamase superfamily"/>
    <property type="match status" value="1"/>
</dbReference>
<evidence type="ECO:0000313" key="19">
    <source>
        <dbReference type="Proteomes" id="UP000012589"/>
    </source>
</evidence>
<evidence type="ECO:0000256" key="9">
    <source>
        <dbReference type="ARBA" id="ARBA00022960"/>
    </source>
</evidence>
<dbReference type="Proteomes" id="UP000012589">
    <property type="component" value="Unassembled WGS sequence"/>
</dbReference>
<dbReference type="STRING" id="1235802.C823_00285"/>
<evidence type="ECO:0000256" key="10">
    <source>
        <dbReference type="ARBA" id="ARBA00022984"/>
    </source>
</evidence>
<evidence type="ECO:0000256" key="8">
    <source>
        <dbReference type="ARBA" id="ARBA00022801"/>
    </source>
</evidence>
<dbReference type="InterPro" id="IPR001967">
    <property type="entry name" value="Peptidase_S11_N"/>
</dbReference>
<dbReference type="Gene3D" id="2.60.410.10">
    <property type="entry name" value="D-Ala-D-Ala carboxypeptidase, C-terminal domain"/>
    <property type="match status" value="1"/>
</dbReference>
<comment type="similarity">
    <text evidence="3 15">Belongs to the peptidase S11 family.</text>
</comment>
<evidence type="ECO:0000256" key="3">
    <source>
        <dbReference type="ARBA" id="ARBA00007164"/>
    </source>
</evidence>
<dbReference type="SUPFAM" id="SSF56601">
    <property type="entry name" value="beta-lactamase/transpeptidase-like"/>
    <property type="match status" value="1"/>
</dbReference>
<evidence type="ECO:0000256" key="5">
    <source>
        <dbReference type="ARBA" id="ARBA00022645"/>
    </source>
</evidence>
<dbReference type="PANTHER" id="PTHR21581">
    <property type="entry name" value="D-ALANYL-D-ALANINE CARBOXYPEPTIDASE"/>
    <property type="match status" value="1"/>
</dbReference>
<dbReference type="GO" id="GO:0071555">
    <property type="term" value="P:cell wall organization"/>
    <property type="evidence" value="ECO:0007669"/>
    <property type="project" value="UniProtKB-KW"/>
</dbReference>
<evidence type="ECO:0000259" key="17">
    <source>
        <dbReference type="SMART" id="SM00936"/>
    </source>
</evidence>
<keyword evidence="19" id="KW-1185">Reference proteome</keyword>
<dbReference type="PATRIC" id="fig|1235802.3.peg.298"/>
<evidence type="ECO:0000256" key="2">
    <source>
        <dbReference type="ARBA" id="ARBA00004752"/>
    </source>
</evidence>
<evidence type="ECO:0000256" key="15">
    <source>
        <dbReference type="RuleBase" id="RU004016"/>
    </source>
</evidence>
<dbReference type="InterPro" id="IPR012907">
    <property type="entry name" value="Peptidase_S11_C"/>
</dbReference>
<keyword evidence="10" id="KW-0573">Peptidoglycan synthesis</keyword>
<organism evidence="18 19">
    <name type="scientific">Eubacterium plexicaudatum ASF492</name>
    <dbReference type="NCBI Taxonomy" id="1235802"/>
    <lineage>
        <taxon>Bacteria</taxon>
        <taxon>Bacillati</taxon>
        <taxon>Bacillota</taxon>
        <taxon>Clostridia</taxon>
        <taxon>Eubacteriales</taxon>
        <taxon>Eubacteriaceae</taxon>
        <taxon>Eubacterium</taxon>
    </lineage>
</organism>
<sequence length="426" mass="47835">MKRALCYLTVAIVTFLSVFQLSVPAYAKQTKTAEFDVGQLYARSAVLMDADSGRVLVGKDAEQPMPMASTTKIMTCIVTLEQAQPDDIVEVSAYAAKMPEVKLHIMEGEHYKLNDLLHSLMLESHNDAAVAIAEHVGGSVEGFAQMMNEKAASIGCMDTFFITPNGLDASVQVSERDGTSGTKVHSTTATDLARILRYCITQSPKKEEFLKITRTQNHTFHNYEQAKDRNVSPGTRSFTCVNHNAFLHMMDGALTGKTGFTGNAGYCYVGALKSKGRTFIITLLACGWPNNKTYKWKDARKLFQYGMDHYEQKDITNYDYKPNAVPIENGAGKDRLLKTKMQLQLTIRQQEQKMLLSQSDSVQVRAELPKQLPAPVRKDTKIGSLNYYVNGELTAQMPILAAQDIEKRSLRWYFMLVLSRYFYPYF</sequence>